<dbReference type="PANTHER" id="PTHR43591">
    <property type="entry name" value="METHYLTRANSFERASE"/>
    <property type="match status" value="1"/>
</dbReference>
<dbReference type="OMA" id="FILFMAH"/>
<dbReference type="Pfam" id="PF13489">
    <property type="entry name" value="Methyltransf_23"/>
    <property type="match status" value="1"/>
</dbReference>
<dbReference type="CDD" id="cd02440">
    <property type="entry name" value="AdoMet_MTases"/>
    <property type="match status" value="1"/>
</dbReference>
<gene>
    <name evidence="3" type="ORF">F503_08377</name>
</gene>
<organism evidence="3 4">
    <name type="scientific">Ophiostoma piceae (strain UAMH 11346)</name>
    <name type="common">Sap stain fungus</name>
    <dbReference type="NCBI Taxonomy" id="1262450"/>
    <lineage>
        <taxon>Eukaryota</taxon>
        <taxon>Fungi</taxon>
        <taxon>Dikarya</taxon>
        <taxon>Ascomycota</taxon>
        <taxon>Pezizomycotina</taxon>
        <taxon>Sordariomycetes</taxon>
        <taxon>Sordariomycetidae</taxon>
        <taxon>Ophiostomatales</taxon>
        <taxon>Ophiostomataceae</taxon>
        <taxon>Ophiostoma</taxon>
    </lineage>
</organism>
<feature type="region of interest" description="Disordered" evidence="2">
    <location>
        <begin position="1"/>
        <end position="23"/>
    </location>
</feature>
<protein>
    <submittedName>
        <fullName evidence="3">Methyltransferase domain-containing protein</fullName>
    </submittedName>
</protein>
<dbReference type="eggNOG" id="ENOG502QSKG">
    <property type="taxonomic scope" value="Eukaryota"/>
</dbReference>
<evidence type="ECO:0000313" key="3">
    <source>
        <dbReference type="EMBL" id="EPE05846.1"/>
    </source>
</evidence>
<evidence type="ECO:0000256" key="1">
    <source>
        <dbReference type="ARBA" id="ARBA00038158"/>
    </source>
</evidence>
<dbReference type="AlphaFoldDB" id="S3C290"/>
<dbReference type="SUPFAM" id="SSF53335">
    <property type="entry name" value="S-adenosyl-L-methionine-dependent methyltransferases"/>
    <property type="match status" value="1"/>
</dbReference>
<name>S3C290_OPHP1</name>
<dbReference type="VEuPathDB" id="FungiDB:F503_08377"/>
<feature type="region of interest" description="Disordered" evidence="2">
    <location>
        <begin position="327"/>
        <end position="382"/>
    </location>
</feature>
<dbReference type="HOGENOM" id="CLU_010595_0_0_1"/>
<proteinExistence type="inferred from homology"/>
<dbReference type="Proteomes" id="UP000016923">
    <property type="component" value="Unassembled WGS sequence"/>
</dbReference>
<dbReference type="GO" id="GO:0008168">
    <property type="term" value="F:methyltransferase activity"/>
    <property type="evidence" value="ECO:0007669"/>
    <property type="project" value="UniProtKB-KW"/>
</dbReference>
<evidence type="ECO:0000256" key="2">
    <source>
        <dbReference type="SAM" id="MobiDB-lite"/>
    </source>
</evidence>
<accession>S3C290</accession>
<evidence type="ECO:0000313" key="4">
    <source>
        <dbReference type="Proteomes" id="UP000016923"/>
    </source>
</evidence>
<keyword evidence="3" id="KW-0489">Methyltransferase</keyword>
<reference evidence="3 4" key="1">
    <citation type="journal article" date="2013" name="BMC Genomics">
        <title>The genome and transcriptome of the pine saprophyte Ophiostoma piceae, and a comparison with the bark beetle-associated pine pathogen Grosmannia clavigera.</title>
        <authorList>
            <person name="Haridas S."/>
            <person name="Wang Y."/>
            <person name="Lim L."/>
            <person name="Massoumi Alamouti S."/>
            <person name="Jackman S."/>
            <person name="Docking R."/>
            <person name="Robertson G."/>
            <person name="Birol I."/>
            <person name="Bohlmann J."/>
            <person name="Breuil C."/>
        </authorList>
    </citation>
    <scope>NUCLEOTIDE SEQUENCE [LARGE SCALE GENOMIC DNA]</scope>
    <source>
        <strain evidence="3 4">UAMH 11346</strain>
    </source>
</reference>
<dbReference type="PANTHER" id="PTHR43591:SF10">
    <property type="entry name" value="ABC TRANSMEMBRANE TYPE-1 DOMAIN-CONTAINING PROTEIN-RELATED"/>
    <property type="match status" value="1"/>
</dbReference>
<dbReference type="EMBL" id="KE148155">
    <property type="protein sequence ID" value="EPE05846.1"/>
    <property type="molecule type" value="Genomic_DNA"/>
</dbReference>
<dbReference type="OrthoDB" id="2013972at2759"/>
<dbReference type="STRING" id="1262450.S3C290"/>
<comment type="similarity">
    <text evidence="1">Belongs to the methyltransferase superfamily. LaeA methyltransferase family.</text>
</comment>
<feature type="compositionally biased region" description="Low complexity" evidence="2">
    <location>
        <begin position="1"/>
        <end position="13"/>
    </location>
</feature>
<keyword evidence="3" id="KW-0808">Transferase</keyword>
<dbReference type="InterPro" id="IPR029063">
    <property type="entry name" value="SAM-dependent_MTases_sf"/>
</dbReference>
<keyword evidence="4" id="KW-1185">Reference proteome</keyword>
<feature type="compositionally biased region" description="Basic and acidic residues" evidence="2">
    <location>
        <begin position="340"/>
        <end position="362"/>
    </location>
</feature>
<dbReference type="GO" id="GO:0032259">
    <property type="term" value="P:methylation"/>
    <property type="evidence" value="ECO:0007669"/>
    <property type="project" value="UniProtKB-KW"/>
</dbReference>
<dbReference type="Gene3D" id="3.40.50.150">
    <property type="entry name" value="Vaccinia Virus protein VP39"/>
    <property type="match status" value="1"/>
</dbReference>
<sequence length="382" mass="42509">MSSTPATGSAEPPTATPAPLLPPEYWTQLGMVNVDGDTDEESDSALGDDKLSSTASISSSILKYRTIQGRTYHSEIGNASYWGTNDERHSESLDIFDVADRFPDATVVGSDISPIQPTWVPPNVKFEMEDCTRDWTFPEDDFDFVHIRYLAGSVADWHEFFRQAYRVTKQGGYLESYEGSPHIYSDDNTMPADSAIAQWGPLFINGGKIIGRSFTVVDDAVQRRAMEAAGYVDIQEKLVKVPSGPWPADPRLKEIGLYAQHAVDSDIEGFILFFTNVQQWSREQVQVYIAHLRKELRSLKHHVYYYQKVVWGRKPFPGEHVKAKTAEKAEGVPAITPEGAEVKIDKKEKAKEKAEKKGKDVAADENTGDTTEAKAPASEPTT</sequence>